<organism evidence="2 3">
    <name type="scientific">Panagrolaimus superbus</name>
    <dbReference type="NCBI Taxonomy" id="310955"/>
    <lineage>
        <taxon>Eukaryota</taxon>
        <taxon>Metazoa</taxon>
        <taxon>Ecdysozoa</taxon>
        <taxon>Nematoda</taxon>
        <taxon>Chromadorea</taxon>
        <taxon>Rhabditida</taxon>
        <taxon>Tylenchina</taxon>
        <taxon>Panagrolaimomorpha</taxon>
        <taxon>Panagrolaimoidea</taxon>
        <taxon>Panagrolaimidae</taxon>
        <taxon>Panagrolaimus</taxon>
    </lineage>
</organism>
<protein>
    <submittedName>
        <fullName evidence="3">Uncharacterized protein</fullName>
    </submittedName>
</protein>
<evidence type="ECO:0000313" key="3">
    <source>
        <dbReference type="WBParaSite" id="PSU_v2.g14131.t1"/>
    </source>
</evidence>
<keyword evidence="2" id="KW-1185">Reference proteome</keyword>
<accession>A0A914Y5U1</accession>
<sequence length="279" mass="32350">MSENSRKRLADRGIDVDRMKYIGSDKLILTNEDYCHVRVVCPNQAKRRSFLLSVLNEEDKTEDKNVMHSANFFSGDKKFMNNRDLKFNPQDFKRRKLDLKSFGYVCVSEITPKTADASCQTDFEDSNEKKLLQTTKKLNEVRNSLHNLKRKFHRQEKKVSDLKDVVVEKQDEVVTECEEILNDLLGRIEVLKEDRLNDAEFIKDLEAKIRQLEHQQLLYSNPRIIESMKHGRYTLEAKLLLVKLKEYNISDENCAKVIKDVFSLAGIVANSLPSATTSC</sequence>
<feature type="coiled-coil region" evidence="1">
    <location>
        <begin position="131"/>
        <end position="194"/>
    </location>
</feature>
<reference evidence="3" key="1">
    <citation type="submission" date="2022-11" db="UniProtKB">
        <authorList>
            <consortium name="WormBaseParasite"/>
        </authorList>
    </citation>
    <scope>IDENTIFICATION</scope>
</reference>
<proteinExistence type="predicted"/>
<name>A0A914Y5U1_9BILA</name>
<evidence type="ECO:0000256" key="1">
    <source>
        <dbReference type="SAM" id="Coils"/>
    </source>
</evidence>
<dbReference type="WBParaSite" id="PSU_v2.g14131.t1">
    <property type="protein sequence ID" value="PSU_v2.g14131.t1"/>
    <property type="gene ID" value="PSU_v2.g14131"/>
</dbReference>
<dbReference type="AlphaFoldDB" id="A0A914Y5U1"/>
<keyword evidence="1" id="KW-0175">Coiled coil</keyword>
<evidence type="ECO:0000313" key="2">
    <source>
        <dbReference type="Proteomes" id="UP000887577"/>
    </source>
</evidence>
<dbReference type="Proteomes" id="UP000887577">
    <property type="component" value="Unplaced"/>
</dbReference>